<protein>
    <submittedName>
        <fullName evidence="1">Uncharacterized protein</fullName>
    </submittedName>
</protein>
<organism evidence="1 2">
    <name type="scientific">Characodon lateralis</name>
    <dbReference type="NCBI Taxonomy" id="208331"/>
    <lineage>
        <taxon>Eukaryota</taxon>
        <taxon>Metazoa</taxon>
        <taxon>Chordata</taxon>
        <taxon>Craniata</taxon>
        <taxon>Vertebrata</taxon>
        <taxon>Euteleostomi</taxon>
        <taxon>Actinopterygii</taxon>
        <taxon>Neopterygii</taxon>
        <taxon>Teleostei</taxon>
        <taxon>Neoteleostei</taxon>
        <taxon>Acanthomorphata</taxon>
        <taxon>Ovalentaria</taxon>
        <taxon>Atherinomorphae</taxon>
        <taxon>Cyprinodontiformes</taxon>
        <taxon>Goodeidae</taxon>
        <taxon>Characodon</taxon>
    </lineage>
</organism>
<gene>
    <name evidence="1" type="ORF">CHARACLAT_022170</name>
</gene>
<evidence type="ECO:0000313" key="2">
    <source>
        <dbReference type="Proteomes" id="UP001352852"/>
    </source>
</evidence>
<dbReference type="EMBL" id="JAHUTJ010076004">
    <property type="protein sequence ID" value="MED6294548.1"/>
    <property type="molecule type" value="Genomic_DNA"/>
</dbReference>
<proteinExistence type="predicted"/>
<comment type="caution">
    <text evidence="1">The sequence shown here is derived from an EMBL/GenBank/DDBJ whole genome shotgun (WGS) entry which is preliminary data.</text>
</comment>
<keyword evidence="2" id="KW-1185">Reference proteome</keyword>
<sequence>MQTTASPRFPPLRPFFLSVSPRNSPVWRRRYSDTDLEGKQHSCRNAFLLRITVYPSSHGYFQKNNATCPEDQISQTTMHCIPVASKVNRS</sequence>
<dbReference type="Proteomes" id="UP001352852">
    <property type="component" value="Unassembled WGS sequence"/>
</dbReference>
<name>A0ABU7F522_9TELE</name>
<reference evidence="1 2" key="1">
    <citation type="submission" date="2021-06" db="EMBL/GenBank/DDBJ databases">
        <authorList>
            <person name="Palmer J.M."/>
        </authorList>
    </citation>
    <scope>NUCLEOTIDE SEQUENCE [LARGE SCALE GENOMIC DNA]</scope>
    <source>
        <strain evidence="1 2">CL_MEX2019</strain>
        <tissue evidence="1">Muscle</tissue>
    </source>
</reference>
<accession>A0ABU7F522</accession>
<evidence type="ECO:0000313" key="1">
    <source>
        <dbReference type="EMBL" id="MED6294548.1"/>
    </source>
</evidence>